<gene>
    <name evidence="1" type="ORF">FA13DRAFT_1810414</name>
</gene>
<proteinExistence type="predicted"/>
<reference evidence="1 2" key="1">
    <citation type="journal article" date="2019" name="Nat. Ecol. Evol.">
        <title>Megaphylogeny resolves global patterns of mushroom evolution.</title>
        <authorList>
            <person name="Varga T."/>
            <person name="Krizsan K."/>
            <person name="Foldi C."/>
            <person name="Dima B."/>
            <person name="Sanchez-Garcia M."/>
            <person name="Sanchez-Ramirez S."/>
            <person name="Szollosi G.J."/>
            <person name="Szarkandi J.G."/>
            <person name="Papp V."/>
            <person name="Albert L."/>
            <person name="Andreopoulos W."/>
            <person name="Angelini C."/>
            <person name="Antonin V."/>
            <person name="Barry K.W."/>
            <person name="Bougher N.L."/>
            <person name="Buchanan P."/>
            <person name="Buyck B."/>
            <person name="Bense V."/>
            <person name="Catcheside P."/>
            <person name="Chovatia M."/>
            <person name="Cooper J."/>
            <person name="Damon W."/>
            <person name="Desjardin D."/>
            <person name="Finy P."/>
            <person name="Geml J."/>
            <person name="Haridas S."/>
            <person name="Hughes K."/>
            <person name="Justo A."/>
            <person name="Karasinski D."/>
            <person name="Kautmanova I."/>
            <person name="Kiss B."/>
            <person name="Kocsube S."/>
            <person name="Kotiranta H."/>
            <person name="LaButti K.M."/>
            <person name="Lechner B.E."/>
            <person name="Liimatainen K."/>
            <person name="Lipzen A."/>
            <person name="Lukacs Z."/>
            <person name="Mihaltcheva S."/>
            <person name="Morgado L.N."/>
            <person name="Niskanen T."/>
            <person name="Noordeloos M.E."/>
            <person name="Ohm R.A."/>
            <person name="Ortiz-Santana B."/>
            <person name="Ovrebo C."/>
            <person name="Racz N."/>
            <person name="Riley R."/>
            <person name="Savchenko A."/>
            <person name="Shiryaev A."/>
            <person name="Soop K."/>
            <person name="Spirin V."/>
            <person name="Szebenyi C."/>
            <person name="Tomsovsky M."/>
            <person name="Tulloss R.E."/>
            <person name="Uehling J."/>
            <person name="Grigoriev I.V."/>
            <person name="Vagvolgyi C."/>
            <person name="Papp T."/>
            <person name="Martin F.M."/>
            <person name="Miettinen O."/>
            <person name="Hibbett D.S."/>
            <person name="Nagy L.G."/>
        </authorList>
    </citation>
    <scope>NUCLEOTIDE SEQUENCE [LARGE SCALE GENOMIC DNA]</scope>
    <source>
        <strain evidence="1 2">FP101781</strain>
    </source>
</reference>
<dbReference type="Proteomes" id="UP000298030">
    <property type="component" value="Unassembled WGS sequence"/>
</dbReference>
<keyword evidence="2" id="KW-1185">Reference proteome</keyword>
<organism evidence="1 2">
    <name type="scientific">Coprinellus micaceus</name>
    <name type="common">Glistening ink-cap mushroom</name>
    <name type="synonym">Coprinus micaceus</name>
    <dbReference type="NCBI Taxonomy" id="71717"/>
    <lineage>
        <taxon>Eukaryota</taxon>
        <taxon>Fungi</taxon>
        <taxon>Dikarya</taxon>
        <taxon>Basidiomycota</taxon>
        <taxon>Agaricomycotina</taxon>
        <taxon>Agaricomycetes</taxon>
        <taxon>Agaricomycetidae</taxon>
        <taxon>Agaricales</taxon>
        <taxon>Agaricineae</taxon>
        <taxon>Psathyrellaceae</taxon>
        <taxon>Coprinellus</taxon>
    </lineage>
</organism>
<evidence type="ECO:0000313" key="2">
    <source>
        <dbReference type="Proteomes" id="UP000298030"/>
    </source>
</evidence>
<name>A0A4Y7TS67_COPMI</name>
<dbReference type="STRING" id="71717.A0A4Y7TS67"/>
<evidence type="ECO:0008006" key="3">
    <source>
        <dbReference type="Google" id="ProtNLM"/>
    </source>
</evidence>
<dbReference type="EMBL" id="QPFP01000005">
    <property type="protein sequence ID" value="TEB36841.1"/>
    <property type="molecule type" value="Genomic_DNA"/>
</dbReference>
<sequence length="425" mass="48438">MSIQQVPQELIDQIVDHFSSDFSALKSLGRISRPWSQRTRQHLFQRIVLTNSALCLTLRDIIAARPLLSHHVQEVEIRHEDRYRCPLYDTPYLNDVLALLPAITKLFLNGTGDYIEWNRVPRILRDALYGVMKKATTLKLTKIYHFEITPLAQCQALKELSLHHVYLLAARFKLSGHTPHSQSLPRRLHRLTVGDCGEALKELLTRQPFATFDLCHPTELKVHAFAFDEEMSFALELCSSAVESYHILALSNKRESRDPFPDAIFDFSRTPRLKHLRIDIAHHHCWAHHDSDVLVLAAEALNSVSGSSALETITLLYGFTPPSTRGAFSTAVDINLAAMDEGWSQLDAALSKNAFRKLQKLLLILDISNATQHEGDWNWVPKQFVDQMPKMSERGILNVARSILQTWFVISSLTWRDVPQDDIVV</sequence>
<accession>A0A4Y7TS67</accession>
<dbReference type="AlphaFoldDB" id="A0A4Y7TS67"/>
<comment type="caution">
    <text evidence="1">The sequence shown here is derived from an EMBL/GenBank/DDBJ whole genome shotgun (WGS) entry which is preliminary data.</text>
</comment>
<dbReference type="OrthoDB" id="3070253at2759"/>
<evidence type="ECO:0000313" key="1">
    <source>
        <dbReference type="EMBL" id="TEB36841.1"/>
    </source>
</evidence>
<protein>
    <recommendedName>
        <fullName evidence="3">F-box domain-containing protein</fullName>
    </recommendedName>
</protein>